<dbReference type="Pfam" id="PF14518">
    <property type="entry name" value="Haem_oxygenas_2"/>
    <property type="match status" value="1"/>
</dbReference>
<evidence type="ECO:0000313" key="3">
    <source>
        <dbReference type="Proteomes" id="UP000004881"/>
    </source>
</evidence>
<comment type="caution">
    <text evidence="2">The sequence shown here is derived from an EMBL/GenBank/DDBJ whole genome shotgun (WGS) entry which is preliminary data.</text>
</comment>
<proteinExistence type="predicted"/>
<evidence type="ECO:0000313" key="2">
    <source>
        <dbReference type="EMBL" id="GAB43490.1"/>
    </source>
</evidence>
<gene>
    <name evidence="2" type="ORF">GOTRE_043_00230</name>
</gene>
<keyword evidence="3" id="KW-1185">Reference proteome</keyword>
<feature type="compositionally biased region" description="Basic and acidic residues" evidence="1">
    <location>
        <begin position="1"/>
        <end position="23"/>
    </location>
</feature>
<dbReference type="EMBL" id="BAFD01000043">
    <property type="protein sequence ID" value="GAB43490.1"/>
    <property type="molecule type" value="Genomic_DNA"/>
</dbReference>
<organism evidence="2 3">
    <name type="scientific">Gordonia terrae NBRC 100016</name>
    <dbReference type="NCBI Taxonomy" id="1089454"/>
    <lineage>
        <taxon>Bacteria</taxon>
        <taxon>Bacillati</taxon>
        <taxon>Actinomycetota</taxon>
        <taxon>Actinomycetes</taxon>
        <taxon>Mycobacteriales</taxon>
        <taxon>Gordoniaceae</taxon>
        <taxon>Gordonia</taxon>
    </lineage>
</organism>
<name>A0ABQ0HCA0_9ACTN</name>
<dbReference type="Proteomes" id="UP000004881">
    <property type="component" value="Unassembled WGS sequence"/>
</dbReference>
<reference evidence="2 3" key="1">
    <citation type="submission" date="2012-02" db="EMBL/GenBank/DDBJ databases">
        <title>Whole genome shotgun sequence of Gordonia terrae NBRC 100016.</title>
        <authorList>
            <person name="Takarada H."/>
            <person name="Hosoyama A."/>
            <person name="Tsuchikane K."/>
            <person name="Katsumata H."/>
            <person name="Yamazaki S."/>
            <person name="Fujita N."/>
        </authorList>
    </citation>
    <scope>NUCLEOTIDE SEQUENCE [LARGE SCALE GENOMIC DNA]</scope>
    <source>
        <strain evidence="2 3">NBRC 100016</strain>
    </source>
</reference>
<dbReference type="SMART" id="SM01236">
    <property type="entry name" value="Haem_oxygenase_2"/>
    <property type="match status" value="1"/>
</dbReference>
<dbReference type="SUPFAM" id="SSF48613">
    <property type="entry name" value="Heme oxygenase-like"/>
    <property type="match status" value="1"/>
</dbReference>
<feature type="region of interest" description="Disordered" evidence="1">
    <location>
        <begin position="1"/>
        <end position="48"/>
    </location>
</feature>
<accession>A0ABQ0HCA0</accession>
<dbReference type="InterPro" id="IPR016084">
    <property type="entry name" value="Haem_Oase-like_multi-hlx"/>
</dbReference>
<dbReference type="Gene3D" id="1.20.910.10">
    <property type="entry name" value="Heme oxygenase-like"/>
    <property type="match status" value="1"/>
</dbReference>
<protein>
    <recommendedName>
        <fullName evidence="4">Iron-containing redox enzyme family protein</fullName>
    </recommendedName>
</protein>
<evidence type="ECO:0008006" key="4">
    <source>
        <dbReference type="Google" id="ProtNLM"/>
    </source>
</evidence>
<sequence>MPESVIRESPRSAVPDARRRQEDAQVSADPMVDVSTEHDTTFRRPLLPGARGPLSATVIDLLRGDPASASIPELPVDDADPYGDDLQLALYLCYEMHYVGFVDAATEWEWNPALLTIRAALERSFLAALHRDVPAAAAEDSADHEMDELCIENPDGDGASYRLRDAGTWEQYRQLFAMRSLYHLKEADPHAWAIPRLRGHAKAAFVAVEFDEFGGGRGDAVHQELFADLLRASDLRADYLGYLDTVPGVALTPVNLMSLFGLHRRYRGAAVGHLAATEITSPPGSQRLLAGLEQLDAPEACRRFYREHVEADAVHEQILRTDVVGDLIRSEPDTEADVIFGIRAFLFVEDALDRHVLSSWERGESAFPGI</sequence>
<evidence type="ECO:0000256" key="1">
    <source>
        <dbReference type="SAM" id="MobiDB-lite"/>
    </source>
</evidence>